<gene>
    <name evidence="2" type="ORF">LCGC14_1272030</name>
</gene>
<name>A0A0F9LIX6_9ZZZZ</name>
<accession>A0A0F9LIX6</accession>
<feature type="non-terminal residue" evidence="2">
    <location>
        <position position="1"/>
    </location>
</feature>
<organism evidence="2">
    <name type="scientific">marine sediment metagenome</name>
    <dbReference type="NCBI Taxonomy" id="412755"/>
    <lineage>
        <taxon>unclassified sequences</taxon>
        <taxon>metagenomes</taxon>
        <taxon>ecological metagenomes</taxon>
    </lineage>
</organism>
<evidence type="ECO:0000259" key="1">
    <source>
        <dbReference type="Pfam" id="PF20766"/>
    </source>
</evidence>
<sequence length="48" mass="5399">LDMLPAEKIQQEIAYLTIAIDKTAGPKELEAWSWLMAKINDVGIQLND</sequence>
<dbReference type="AlphaFoldDB" id="A0A0F9LIX6"/>
<proteinExistence type="predicted"/>
<reference evidence="2" key="1">
    <citation type="journal article" date="2015" name="Nature">
        <title>Complex archaea that bridge the gap between prokaryotes and eukaryotes.</title>
        <authorList>
            <person name="Spang A."/>
            <person name="Saw J.H."/>
            <person name="Jorgensen S.L."/>
            <person name="Zaremba-Niedzwiedzka K."/>
            <person name="Martijn J."/>
            <person name="Lind A.E."/>
            <person name="van Eijk R."/>
            <person name="Schleper C."/>
            <person name="Guy L."/>
            <person name="Ettema T.J."/>
        </authorList>
    </citation>
    <scope>NUCLEOTIDE SEQUENCE</scope>
</reference>
<dbReference type="InterPro" id="IPR049288">
    <property type="entry name" value="DUF447_C"/>
</dbReference>
<dbReference type="EMBL" id="LAZR01007150">
    <property type="protein sequence ID" value="KKM87136.1"/>
    <property type="molecule type" value="Genomic_DNA"/>
</dbReference>
<feature type="domain" description="DUF447" evidence="1">
    <location>
        <begin position="1"/>
        <end position="36"/>
    </location>
</feature>
<protein>
    <recommendedName>
        <fullName evidence="1">DUF447 domain-containing protein</fullName>
    </recommendedName>
</protein>
<comment type="caution">
    <text evidence="2">The sequence shown here is derived from an EMBL/GenBank/DDBJ whole genome shotgun (WGS) entry which is preliminary data.</text>
</comment>
<evidence type="ECO:0000313" key="2">
    <source>
        <dbReference type="EMBL" id="KKM87136.1"/>
    </source>
</evidence>
<dbReference type="SUPFAM" id="SSF50475">
    <property type="entry name" value="FMN-binding split barrel"/>
    <property type="match status" value="1"/>
</dbReference>
<dbReference type="Pfam" id="PF20766">
    <property type="entry name" value="DUF447_C"/>
    <property type="match status" value="1"/>
</dbReference>
<dbReference type="Gene3D" id="1.20.58.290">
    <property type="entry name" value="Hypothetical membrane protein ta0354_69_121"/>
    <property type="match status" value="1"/>
</dbReference>